<evidence type="ECO:0000313" key="1">
    <source>
        <dbReference type="EMBL" id="RNE98103.1"/>
    </source>
</evidence>
<reference evidence="1 2" key="1">
    <citation type="journal article" date="2018" name="BMC Genomics">
        <title>Genomic comparison of Trypanosoma conorhini and Trypanosoma rangeli to Trypanosoma cruzi strains of high and low virulence.</title>
        <authorList>
            <person name="Bradwell K.R."/>
            <person name="Koparde V.N."/>
            <person name="Matveyev A.V."/>
            <person name="Serrano M.G."/>
            <person name="Alves J.M."/>
            <person name="Parikh H."/>
            <person name="Huang B."/>
            <person name="Lee V."/>
            <person name="Espinosa-Alvarez O."/>
            <person name="Ortiz P.A."/>
            <person name="Costa-Martins A.G."/>
            <person name="Teixeira M.M."/>
            <person name="Buck G.A."/>
        </authorList>
    </citation>
    <scope>NUCLEOTIDE SEQUENCE [LARGE SCALE GENOMIC DNA]</scope>
    <source>
        <strain evidence="1 2">025E</strain>
    </source>
</reference>
<evidence type="ECO:0000313" key="2">
    <source>
        <dbReference type="Proteomes" id="UP000284403"/>
    </source>
</evidence>
<accession>A0A3R7R929</accession>
<dbReference type="GeneID" id="40322904"/>
<keyword evidence="2" id="KW-1185">Reference proteome</keyword>
<dbReference type="EMBL" id="MKKU01001065">
    <property type="protein sequence ID" value="RNE98103.1"/>
    <property type="molecule type" value="Genomic_DNA"/>
</dbReference>
<sequence>MEQCSRPVPAEAASCSLTSTPYAPLPAGSPVAAADGQPTATKERADALARVCAATSDFSLGSLTLHRGRCVSGARRGLARFTARPCSNCPSLPARNSRPRSTGASATVALRLPGKEGIAIVPPFKPGKPGKCFPPRFGPLPSPAARVSSRKELRRDAFAALLKPNFFLSKLGFALIAPHWIRRLACLLRHFTVASGEGRCGAGGSR</sequence>
<name>A0A3R7R929_9TRYP</name>
<dbReference type="RefSeq" id="XP_029223764.1">
    <property type="nucleotide sequence ID" value="XM_029376113.1"/>
</dbReference>
<proteinExistence type="predicted"/>
<protein>
    <submittedName>
        <fullName evidence="1">Uncharacterized protein</fullName>
    </submittedName>
</protein>
<comment type="caution">
    <text evidence="1">The sequence shown here is derived from an EMBL/GenBank/DDBJ whole genome shotgun (WGS) entry which is preliminary data.</text>
</comment>
<gene>
    <name evidence="1" type="ORF">Tco025E_09293</name>
</gene>
<dbReference type="Proteomes" id="UP000284403">
    <property type="component" value="Unassembled WGS sequence"/>
</dbReference>
<organism evidence="1 2">
    <name type="scientific">Trypanosoma conorhini</name>
    <dbReference type="NCBI Taxonomy" id="83891"/>
    <lineage>
        <taxon>Eukaryota</taxon>
        <taxon>Discoba</taxon>
        <taxon>Euglenozoa</taxon>
        <taxon>Kinetoplastea</taxon>
        <taxon>Metakinetoplastina</taxon>
        <taxon>Trypanosomatida</taxon>
        <taxon>Trypanosomatidae</taxon>
        <taxon>Trypanosoma</taxon>
    </lineage>
</organism>
<dbReference type="AlphaFoldDB" id="A0A3R7R929"/>